<evidence type="ECO:0000313" key="7">
    <source>
        <dbReference type="EMBL" id="MBU2690787.1"/>
    </source>
</evidence>
<dbReference type="InterPro" id="IPR011042">
    <property type="entry name" value="6-blade_b-propeller_TolB-like"/>
</dbReference>
<dbReference type="SUPFAM" id="SSF53474">
    <property type="entry name" value="alpha/beta-Hydrolases"/>
    <property type="match status" value="1"/>
</dbReference>
<accession>A0A948W378</accession>
<dbReference type="Gene3D" id="2.120.10.30">
    <property type="entry name" value="TolB, C-terminal domain"/>
    <property type="match status" value="2"/>
</dbReference>
<dbReference type="PANTHER" id="PTHR42776:SF27">
    <property type="entry name" value="DIPEPTIDYL PEPTIDASE FAMILY MEMBER 6"/>
    <property type="match status" value="1"/>
</dbReference>
<feature type="compositionally biased region" description="Basic and acidic residues" evidence="5">
    <location>
        <begin position="154"/>
        <end position="164"/>
    </location>
</feature>
<dbReference type="InterPro" id="IPR011659">
    <property type="entry name" value="WD40"/>
</dbReference>
<dbReference type="GO" id="GO:0006508">
    <property type="term" value="P:proteolysis"/>
    <property type="evidence" value="ECO:0007669"/>
    <property type="project" value="UniProtKB-KW"/>
</dbReference>
<evidence type="ECO:0000259" key="6">
    <source>
        <dbReference type="Pfam" id="PF00326"/>
    </source>
</evidence>
<dbReference type="PANTHER" id="PTHR42776">
    <property type="entry name" value="SERINE PEPTIDASE S9 FAMILY MEMBER"/>
    <property type="match status" value="1"/>
</dbReference>
<dbReference type="EMBL" id="JAHJDP010000037">
    <property type="protein sequence ID" value="MBU2690787.1"/>
    <property type="molecule type" value="Genomic_DNA"/>
</dbReference>
<evidence type="ECO:0000256" key="3">
    <source>
        <dbReference type="ARBA" id="ARBA00022801"/>
    </source>
</evidence>
<organism evidence="7 8">
    <name type="scientific">Eiseniibacteriota bacterium</name>
    <dbReference type="NCBI Taxonomy" id="2212470"/>
    <lineage>
        <taxon>Bacteria</taxon>
        <taxon>Candidatus Eiseniibacteriota</taxon>
    </lineage>
</organism>
<dbReference type="FunFam" id="3.40.50.1820:FF:000028">
    <property type="entry name" value="S9 family peptidase"/>
    <property type="match status" value="1"/>
</dbReference>
<evidence type="ECO:0000256" key="5">
    <source>
        <dbReference type="SAM" id="MobiDB-lite"/>
    </source>
</evidence>
<evidence type="ECO:0000256" key="4">
    <source>
        <dbReference type="ARBA" id="ARBA00022825"/>
    </source>
</evidence>
<feature type="domain" description="Peptidase S9 prolyl oligopeptidase catalytic" evidence="6">
    <location>
        <begin position="483"/>
        <end position="691"/>
    </location>
</feature>
<name>A0A948W378_UNCEI</name>
<dbReference type="Pfam" id="PF00326">
    <property type="entry name" value="Peptidase_S9"/>
    <property type="match status" value="1"/>
</dbReference>
<evidence type="ECO:0000256" key="2">
    <source>
        <dbReference type="ARBA" id="ARBA00022670"/>
    </source>
</evidence>
<sequence>MPARKQIKRKPAKPVRKTLKKRPLAAEDLLSIKFVHGGSIAPDGSSYVFPVRTARKDRKGYNSHLYIVKTEDGTMRQFTFGKRSDGAPVYSPDGATIAFVGMRGHYPGIHLIPVDGGEARTLVEKDGSFDSLSFSPDGKTILCAFRPNDPLEGADGKKKDKSAESDPEAPPPKREAPTHRHITRLFYRLDGAGFLPKTENQIWIFDIETGKGTQLTQGKRGANHPVFSPDGKRIAFVSNIRPDPDVEQDLIDLFVMPAKGGKPRLIPTPPGISTNPSFSPDGTKIAYLGHDDPKDPWFENTRVWVVPANGRGDAKCLCRKFDQPAYDGTISDMGGGFFEMKPQWSPTGGSIYFISCGFGSSGLYKVSSRGGTPVQITPDKIHLQSVALSENRRTAIGVVSSATMPAEVYAFDVASGEGKRLTFLTKDWAAEIDIQKPQYVRIKSTENTRVDAWILKPPKFSPRKKYPAIVEVHGGPMTQYGYSFFHELQLLAAKGYVVFYSNPRGSLGYGRGFSEAIKNNWGGRDFEDVMAGTDYLESLPYVNPKRIGITGGSYGGFMTNWAVGQTHRYKAAVTQRSVVDMIPFFGSSDVGFSFHHELGGHPWENVEGYRKQSPLTYAKNIKTPLLIIHSENDMRCNIEQAENLFATLKVLKRKTEFIRFPEEPHGLSRGGRPDRRIIRLEKILDWFERYL</sequence>
<dbReference type="Proteomes" id="UP000777784">
    <property type="component" value="Unassembled WGS sequence"/>
</dbReference>
<keyword evidence="2" id="KW-0645">Protease</keyword>
<comment type="similarity">
    <text evidence="1">Belongs to the peptidase S9C family.</text>
</comment>
<comment type="caution">
    <text evidence="7">The sequence shown here is derived from an EMBL/GenBank/DDBJ whole genome shotgun (WGS) entry which is preliminary data.</text>
</comment>
<feature type="region of interest" description="Disordered" evidence="5">
    <location>
        <begin position="1"/>
        <end position="20"/>
    </location>
</feature>
<protein>
    <submittedName>
        <fullName evidence="7">S9 family peptidase</fullName>
    </submittedName>
</protein>
<proteinExistence type="inferred from homology"/>
<evidence type="ECO:0000256" key="1">
    <source>
        <dbReference type="ARBA" id="ARBA00010040"/>
    </source>
</evidence>
<dbReference type="Pfam" id="PF07676">
    <property type="entry name" value="PD40"/>
    <property type="match status" value="3"/>
</dbReference>
<dbReference type="Gene3D" id="3.40.50.1820">
    <property type="entry name" value="alpha/beta hydrolase"/>
    <property type="match status" value="1"/>
</dbReference>
<reference evidence="7" key="1">
    <citation type="submission" date="2021-05" db="EMBL/GenBank/DDBJ databases">
        <title>Energy efficiency and biological interactions define the core microbiome of deep oligotrophic groundwater.</title>
        <authorList>
            <person name="Mehrshad M."/>
            <person name="Lopez-Fernandez M."/>
            <person name="Bell E."/>
            <person name="Bernier-Latmani R."/>
            <person name="Bertilsson S."/>
            <person name="Dopson M."/>
        </authorList>
    </citation>
    <scope>NUCLEOTIDE SEQUENCE</scope>
    <source>
        <strain evidence="7">Modern_marine.mb.64</strain>
    </source>
</reference>
<dbReference type="InterPro" id="IPR001375">
    <property type="entry name" value="Peptidase_S9_cat"/>
</dbReference>
<feature type="region of interest" description="Disordered" evidence="5">
    <location>
        <begin position="145"/>
        <end position="180"/>
    </location>
</feature>
<evidence type="ECO:0000313" key="8">
    <source>
        <dbReference type="Proteomes" id="UP000777784"/>
    </source>
</evidence>
<dbReference type="GO" id="GO:0004252">
    <property type="term" value="F:serine-type endopeptidase activity"/>
    <property type="evidence" value="ECO:0007669"/>
    <property type="project" value="TreeGrafter"/>
</dbReference>
<dbReference type="AlphaFoldDB" id="A0A948W378"/>
<dbReference type="SUPFAM" id="SSF82171">
    <property type="entry name" value="DPP6 N-terminal domain-like"/>
    <property type="match status" value="1"/>
</dbReference>
<keyword evidence="3" id="KW-0378">Hydrolase</keyword>
<dbReference type="InterPro" id="IPR029058">
    <property type="entry name" value="AB_hydrolase_fold"/>
</dbReference>
<gene>
    <name evidence="7" type="ORF">KJ970_07640</name>
</gene>
<keyword evidence="4" id="KW-0720">Serine protease</keyword>